<reference evidence="14" key="1">
    <citation type="journal article" date="2019" name="Int. J. Syst. Evol. Microbiol.">
        <title>The Global Catalogue of Microorganisms (GCM) 10K type strain sequencing project: providing services to taxonomists for standard genome sequencing and annotation.</title>
        <authorList>
            <consortium name="The Broad Institute Genomics Platform"/>
            <consortium name="The Broad Institute Genome Sequencing Center for Infectious Disease"/>
            <person name="Wu L."/>
            <person name="Ma J."/>
        </authorList>
    </citation>
    <scope>NUCLEOTIDE SEQUENCE [LARGE SCALE GENOMIC DNA]</scope>
    <source>
        <strain evidence="14">JCM 17938</strain>
    </source>
</reference>
<dbReference type="InterPro" id="IPR001731">
    <property type="entry name" value="ALAD"/>
</dbReference>
<evidence type="ECO:0000313" key="13">
    <source>
        <dbReference type="EMBL" id="GAA4606010.1"/>
    </source>
</evidence>
<keyword evidence="8 11" id="KW-0627">Porphyrin biosynthesis</keyword>
<dbReference type="InterPro" id="IPR030656">
    <property type="entry name" value="ALAD_AS"/>
</dbReference>
<accession>A0ABP8TIG9</accession>
<dbReference type="PRINTS" id="PR00144">
    <property type="entry name" value="DALDHYDRTASE"/>
</dbReference>
<evidence type="ECO:0000256" key="1">
    <source>
        <dbReference type="ARBA" id="ARBA00004694"/>
    </source>
</evidence>
<gene>
    <name evidence="13" type="primary">hemB</name>
    <name evidence="13" type="ORF">GCM10023195_21190</name>
</gene>
<evidence type="ECO:0000256" key="6">
    <source>
        <dbReference type="ARBA" id="ARBA00023133"/>
    </source>
</evidence>
<dbReference type="SUPFAM" id="SSF51569">
    <property type="entry name" value="Aldolase"/>
    <property type="match status" value="1"/>
</dbReference>
<evidence type="ECO:0000256" key="5">
    <source>
        <dbReference type="ARBA" id="ARBA00020771"/>
    </source>
</evidence>
<dbReference type="Pfam" id="PF00490">
    <property type="entry name" value="ALAD"/>
    <property type="match status" value="1"/>
</dbReference>
<comment type="catalytic activity">
    <reaction evidence="10 11">
        <text>2 5-aminolevulinate = porphobilinogen + 2 H2O + H(+)</text>
        <dbReference type="Rhea" id="RHEA:24064"/>
        <dbReference type="ChEBI" id="CHEBI:15377"/>
        <dbReference type="ChEBI" id="CHEBI:15378"/>
        <dbReference type="ChEBI" id="CHEBI:58126"/>
        <dbReference type="ChEBI" id="CHEBI:356416"/>
        <dbReference type="EC" id="4.2.1.24"/>
    </reaction>
</comment>
<evidence type="ECO:0000256" key="3">
    <source>
        <dbReference type="ARBA" id="ARBA00011823"/>
    </source>
</evidence>
<evidence type="ECO:0000256" key="11">
    <source>
        <dbReference type="RuleBase" id="RU000515"/>
    </source>
</evidence>
<dbReference type="RefSeq" id="WP_345352173.1">
    <property type="nucleotide sequence ID" value="NZ_BAABHJ010000005.1"/>
</dbReference>
<dbReference type="NCBIfam" id="NF006762">
    <property type="entry name" value="PRK09283.1"/>
    <property type="match status" value="1"/>
</dbReference>
<dbReference type="PANTHER" id="PTHR11458:SF0">
    <property type="entry name" value="DELTA-AMINOLEVULINIC ACID DEHYDRATASE"/>
    <property type="match status" value="1"/>
</dbReference>
<comment type="function">
    <text evidence="9">Catalyzes an early step in the biosynthesis of tetrapyrroles. Binds two molecules of 5-aminolevulinate per subunit, each at a distinct site, and catalyzes their condensation to form porphobilinogen.</text>
</comment>
<dbReference type="SMART" id="SM01004">
    <property type="entry name" value="ALAD"/>
    <property type="match status" value="1"/>
</dbReference>
<evidence type="ECO:0000256" key="12">
    <source>
        <dbReference type="RuleBase" id="RU004161"/>
    </source>
</evidence>
<evidence type="ECO:0000256" key="8">
    <source>
        <dbReference type="ARBA" id="ARBA00023244"/>
    </source>
</evidence>
<evidence type="ECO:0000256" key="4">
    <source>
        <dbReference type="ARBA" id="ARBA00012053"/>
    </source>
</evidence>
<comment type="similarity">
    <text evidence="2 12">Belongs to the ALAD family.</text>
</comment>
<comment type="subunit">
    <text evidence="3 11">Homooctamer.</text>
</comment>
<protein>
    <recommendedName>
        <fullName evidence="5 11">Delta-aminolevulinic acid dehydratase</fullName>
        <ecNumber evidence="4 11">4.2.1.24</ecNumber>
    </recommendedName>
</protein>
<keyword evidence="6" id="KW-0350">Heme biosynthesis</keyword>
<dbReference type="Gene3D" id="3.20.20.70">
    <property type="entry name" value="Aldolase class I"/>
    <property type="match status" value="1"/>
</dbReference>
<keyword evidence="14" id="KW-1185">Reference proteome</keyword>
<dbReference type="InterPro" id="IPR013785">
    <property type="entry name" value="Aldolase_TIM"/>
</dbReference>
<dbReference type="PIRSF" id="PIRSF001415">
    <property type="entry name" value="Porphbilin_synth"/>
    <property type="match status" value="1"/>
</dbReference>
<evidence type="ECO:0000256" key="7">
    <source>
        <dbReference type="ARBA" id="ARBA00023239"/>
    </source>
</evidence>
<comment type="pathway">
    <text evidence="1">Porphyrin-containing compound metabolism; protoporphyrin-IX biosynthesis; coproporphyrinogen-III from 5-aminolevulinate: step 1/4.</text>
</comment>
<dbReference type="PROSITE" id="PS00169">
    <property type="entry name" value="D_ALA_DEHYDRATASE"/>
    <property type="match status" value="1"/>
</dbReference>
<keyword evidence="7 11" id="KW-0456">Lyase</keyword>
<dbReference type="CDD" id="cd00384">
    <property type="entry name" value="ALAD_PBGS"/>
    <property type="match status" value="1"/>
</dbReference>
<sequence length="328" mass="35155">MTAQFPVVRPRRLRRTPALRRLVAETHLHPSDLVLPLFVKEGITEPQPIASMPGVVQHTRESLRKAAHDAVEAGVGGLILFGIPAVKDGRGSAADDPAGIVQKGLRDLSADLGDATVLMADLCLDEYTDHGHCGILTGSGEVDNDATLERYASIAVAQAAAGVDVVAPSGMMDGQVAAIRTALDEAGYGNVAIMAYAVKYASAFYGPFREAAECAPQFGDRSAYQQDPPNAEESMREVLLDLDEGADFVLVKPALTYLDIVRRVRDTVHVPVAAYQVSGEYAMVEAAAAQGWIDRDRIIMETLISARRAGADIILTYWATEVARSLRA</sequence>
<organism evidence="13 14">
    <name type="scientific">Actinoallomurus liliacearum</name>
    <dbReference type="NCBI Taxonomy" id="1080073"/>
    <lineage>
        <taxon>Bacteria</taxon>
        <taxon>Bacillati</taxon>
        <taxon>Actinomycetota</taxon>
        <taxon>Actinomycetes</taxon>
        <taxon>Streptosporangiales</taxon>
        <taxon>Thermomonosporaceae</taxon>
        <taxon>Actinoallomurus</taxon>
    </lineage>
</organism>
<name>A0ABP8TIG9_9ACTN</name>
<evidence type="ECO:0000256" key="2">
    <source>
        <dbReference type="ARBA" id="ARBA00008055"/>
    </source>
</evidence>
<proteinExistence type="inferred from homology"/>
<evidence type="ECO:0000256" key="10">
    <source>
        <dbReference type="ARBA" id="ARBA00047651"/>
    </source>
</evidence>
<evidence type="ECO:0000313" key="14">
    <source>
        <dbReference type="Proteomes" id="UP001500212"/>
    </source>
</evidence>
<evidence type="ECO:0000256" key="9">
    <source>
        <dbReference type="ARBA" id="ARBA00025628"/>
    </source>
</evidence>
<dbReference type="EC" id="4.2.1.24" evidence="4 11"/>
<comment type="caution">
    <text evidence="13">The sequence shown here is derived from an EMBL/GenBank/DDBJ whole genome shotgun (WGS) entry which is preliminary data.</text>
</comment>
<dbReference type="Proteomes" id="UP001500212">
    <property type="component" value="Unassembled WGS sequence"/>
</dbReference>
<dbReference type="PANTHER" id="PTHR11458">
    <property type="entry name" value="DELTA-AMINOLEVULINIC ACID DEHYDRATASE"/>
    <property type="match status" value="1"/>
</dbReference>
<dbReference type="EMBL" id="BAABHJ010000005">
    <property type="protein sequence ID" value="GAA4606010.1"/>
    <property type="molecule type" value="Genomic_DNA"/>
</dbReference>